<organism evidence="1">
    <name type="scientific">marine sediment metagenome</name>
    <dbReference type="NCBI Taxonomy" id="412755"/>
    <lineage>
        <taxon>unclassified sequences</taxon>
        <taxon>metagenomes</taxon>
        <taxon>ecological metagenomes</taxon>
    </lineage>
</organism>
<name>A0A0F9SNZ5_9ZZZZ</name>
<protein>
    <submittedName>
        <fullName evidence="1">Uncharacterized protein</fullName>
    </submittedName>
</protein>
<reference evidence="1" key="1">
    <citation type="journal article" date="2015" name="Nature">
        <title>Complex archaea that bridge the gap between prokaryotes and eukaryotes.</title>
        <authorList>
            <person name="Spang A."/>
            <person name="Saw J.H."/>
            <person name="Jorgensen S.L."/>
            <person name="Zaremba-Niedzwiedzka K."/>
            <person name="Martijn J."/>
            <person name="Lind A.E."/>
            <person name="van Eijk R."/>
            <person name="Schleper C."/>
            <person name="Guy L."/>
            <person name="Ettema T.J."/>
        </authorList>
    </citation>
    <scope>NUCLEOTIDE SEQUENCE</scope>
</reference>
<comment type="caution">
    <text evidence="1">The sequence shown here is derived from an EMBL/GenBank/DDBJ whole genome shotgun (WGS) entry which is preliminary data.</text>
</comment>
<accession>A0A0F9SNZ5</accession>
<dbReference type="EMBL" id="LAZR01002369">
    <property type="protein sequence ID" value="KKN30943.1"/>
    <property type="molecule type" value="Genomic_DNA"/>
</dbReference>
<sequence length="67" mass="7620">MNKISITIECANCVKAKLIPDDWYACSVTGKEWLVIGNTPICKYWRPRVSDVSVWIIRAEGGIKNKH</sequence>
<evidence type="ECO:0000313" key="1">
    <source>
        <dbReference type="EMBL" id="KKN30943.1"/>
    </source>
</evidence>
<gene>
    <name evidence="1" type="ORF">LCGC14_0828940</name>
</gene>
<dbReference type="AlphaFoldDB" id="A0A0F9SNZ5"/>
<proteinExistence type="predicted"/>